<protein>
    <submittedName>
        <fullName evidence="1">Uncharacterized protein</fullName>
    </submittedName>
</protein>
<evidence type="ECO:0000313" key="2">
    <source>
        <dbReference type="Proteomes" id="UP000024635"/>
    </source>
</evidence>
<dbReference type="AlphaFoldDB" id="A0A016SFX5"/>
<reference evidence="2" key="1">
    <citation type="journal article" date="2015" name="Nat. Genet.">
        <title>The genome and transcriptome of the zoonotic hookworm Ancylostoma ceylanicum identify infection-specific gene families.</title>
        <authorList>
            <person name="Schwarz E.M."/>
            <person name="Hu Y."/>
            <person name="Antoshechkin I."/>
            <person name="Miller M.M."/>
            <person name="Sternberg P.W."/>
            <person name="Aroian R.V."/>
        </authorList>
    </citation>
    <scope>NUCLEOTIDE SEQUENCE</scope>
    <source>
        <strain evidence="2">HY135</strain>
    </source>
</reference>
<accession>A0A016SFX5</accession>
<evidence type="ECO:0000313" key="1">
    <source>
        <dbReference type="EMBL" id="EYB89593.1"/>
    </source>
</evidence>
<proteinExistence type="predicted"/>
<name>A0A016SFX5_9BILA</name>
<gene>
    <name evidence="1" type="primary">Acey_s0230.g2979</name>
    <name evidence="1" type="ORF">Y032_0230g2979</name>
</gene>
<keyword evidence="2" id="KW-1185">Reference proteome</keyword>
<dbReference type="Proteomes" id="UP000024635">
    <property type="component" value="Unassembled WGS sequence"/>
</dbReference>
<comment type="caution">
    <text evidence="1">The sequence shown here is derived from an EMBL/GenBank/DDBJ whole genome shotgun (WGS) entry which is preliminary data.</text>
</comment>
<sequence length="100" mass="11605">MLNFRPTRTDEDTRSERVCGKRDVGSDLVILLKSPAEDFLLMIQVHRYRYSGAWHWRILSLDEILGNSGNDVATVPTTMTFLQRSSMILVFWFCQTHLTV</sequence>
<organism evidence="1 2">
    <name type="scientific">Ancylostoma ceylanicum</name>
    <dbReference type="NCBI Taxonomy" id="53326"/>
    <lineage>
        <taxon>Eukaryota</taxon>
        <taxon>Metazoa</taxon>
        <taxon>Ecdysozoa</taxon>
        <taxon>Nematoda</taxon>
        <taxon>Chromadorea</taxon>
        <taxon>Rhabditida</taxon>
        <taxon>Rhabditina</taxon>
        <taxon>Rhabditomorpha</taxon>
        <taxon>Strongyloidea</taxon>
        <taxon>Ancylostomatidae</taxon>
        <taxon>Ancylostomatinae</taxon>
        <taxon>Ancylostoma</taxon>
    </lineage>
</organism>
<dbReference type="EMBL" id="JARK01001566">
    <property type="protein sequence ID" value="EYB89593.1"/>
    <property type="molecule type" value="Genomic_DNA"/>
</dbReference>